<accession>A0A381TT76</accession>
<dbReference type="SUPFAM" id="SSF51338">
    <property type="entry name" value="Composite domain of metallo-dependent hydrolases"/>
    <property type="match status" value="1"/>
</dbReference>
<reference evidence="2" key="1">
    <citation type="submission" date="2018-05" db="EMBL/GenBank/DDBJ databases">
        <authorList>
            <person name="Lanie J.A."/>
            <person name="Ng W.-L."/>
            <person name="Kazmierczak K.M."/>
            <person name="Andrzejewski T.M."/>
            <person name="Davidsen T.M."/>
            <person name="Wayne K.J."/>
            <person name="Tettelin H."/>
            <person name="Glass J.I."/>
            <person name="Rusch D."/>
            <person name="Podicherti R."/>
            <person name="Tsui H.-C.T."/>
            <person name="Winkler M.E."/>
        </authorList>
    </citation>
    <scope>NUCLEOTIDE SEQUENCE</scope>
</reference>
<dbReference type="AlphaFoldDB" id="A0A381TT76"/>
<dbReference type="PANTHER" id="PTHR22642:SF2">
    <property type="entry name" value="PROTEIN LONG AFTER FAR-RED 3"/>
    <property type="match status" value="1"/>
</dbReference>
<dbReference type="InterPro" id="IPR033932">
    <property type="entry name" value="YtcJ-like"/>
</dbReference>
<dbReference type="Gene3D" id="3.20.20.140">
    <property type="entry name" value="Metal-dependent hydrolases"/>
    <property type="match status" value="1"/>
</dbReference>
<dbReference type="GO" id="GO:0016810">
    <property type="term" value="F:hydrolase activity, acting on carbon-nitrogen (but not peptide) bonds"/>
    <property type="evidence" value="ECO:0007669"/>
    <property type="project" value="InterPro"/>
</dbReference>
<dbReference type="CDD" id="cd01300">
    <property type="entry name" value="YtcJ_like"/>
    <property type="match status" value="1"/>
</dbReference>
<organism evidence="2">
    <name type="scientific">marine metagenome</name>
    <dbReference type="NCBI Taxonomy" id="408172"/>
    <lineage>
        <taxon>unclassified sequences</taxon>
        <taxon>metagenomes</taxon>
        <taxon>ecological metagenomes</taxon>
    </lineage>
</organism>
<dbReference type="SUPFAM" id="SSF51556">
    <property type="entry name" value="Metallo-dependent hydrolases"/>
    <property type="match status" value="1"/>
</dbReference>
<protein>
    <recommendedName>
        <fullName evidence="1">Amidohydrolase 3 domain-containing protein</fullName>
    </recommendedName>
</protein>
<dbReference type="InterPro" id="IPR011059">
    <property type="entry name" value="Metal-dep_hydrolase_composite"/>
</dbReference>
<dbReference type="Gene3D" id="2.30.40.10">
    <property type="entry name" value="Urease, subunit C, domain 1"/>
    <property type="match status" value="1"/>
</dbReference>
<name>A0A381TT76_9ZZZZ</name>
<gene>
    <name evidence="2" type="ORF">METZ01_LOCUS71898</name>
</gene>
<proteinExistence type="predicted"/>
<dbReference type="Pfam" id="PF07969">
    <property type="entry name" value="Amidohydro_3"/>
    <property type="match status" value="1"/>
</dbReference>
<evidence type="ECO:0000313" key="2">
    <source>
        <dbReference type="EMBL" id="SVA19044.1"/>
    </source>
</evidence>
<dbReference type="Gene3D" id="3.10.310.70">
    <property type="match status" value="1"/>
</dbReference>
<sequence>MKRPLFMVPILLVFVFNNIICQTDNNQGSNVQADLVLRNGKIVTVEDQWPHVSALAIKGDRIVAIGGDRDILKFIGKETEVIDLNGRLAIPGLIEGHGHFYSLGASLMELELRYAKNWDAIISLVAAEVEKIKPGTWIIGRGWHQDKWDVKPQPNVEGLPLHHKLSAVSPQNPVFLSHTSGHGVFVNQAAMQVAGITRRSVDPPGGEIIRDERGEPIGMLREYAAQPVRDALATYKAQRTTKEIDADMRRQVALASQYAIENGITSFQDMGSTWEELDHLKVMATEGNLPIRMYMAIQEPASEMAEKLADYRLVGYGNNFLTIRCIGEKVLDGALGTHGGWLLEPYADLPRSSGLNVTPVKEIQYSAELAITHDYQMAIQGIGDRAARELFNIYEGQFKIHPEKQDHRWRIEHAQVTHPDDLPRYASLGVIPGIQGIFACSDGPWVVDRLGIERTKERGYIFRSMAESGALIMNGTDPPVEEISPIASFHCSITRELPDGSIFQPEQRLTREQALRSYTINNAFAAFEEDLKGSLTPGKLADITVLSKDIMTVPEDEIPETEIVYTIIGGKVKYTWNR</sequence>
<dbReference type="EMBL" id="UINC01005097">
    <property type="protein sequence ID" value="SVA19044.1"/>
    <property type="molecule type" value="Genomic_DNA"/>
</dbReference>
<feature type="domain" description="Amidohydrolase 3" evidence="1">
    <location>
        <begin position="80"/>
        <end position="572"/>
    </location>
</feature>
<evidence type="ECO:0000259" key="1">
    <source>
        <dbReference type="Pfam" id="PF07969"/>
    </source>
</evidence>
<dbReference type="InterPro" id="IPR032466">
    <property type="entry name" value="Metal_Hydrolase"/>
</dbReference>
<dbReference type="InterPro" id="IPR013108">
    <property type="entry name" value="Amidohydro_3"/>
</dbReference>
<dbReference type="PANTHER" id="PTHR22642">
    <property type="entry name" value="IMIDAZOLONEPROPIONASE"/>
    <property type="match status" value="1"/>
</dbReference>